<accession>A0ACC2S2W6</accession>
<protein>
    <submittedName>
        <fullName evidence="1">Uncharacterized protein</fullName>
    </submittedName>
</protein>
<keyword evidence="2" id="KW-1185">Reference proteome</keyword>
<dbReference type="EMBL" id="QTSX02005884">
    <property type="protein sequence ID" value="KAJ9056716.1"/>
    <property type="molecule type" value="Genomic_DNA"/>
</dbReference>
<evidence type="ECO:0000313" key="1">
    <source>
        <dbReference type="EMBL" id="KAJ9056716.1"/>
    </source>
</evidence>
<feature type="non-terminal residue" evidence="1">
    <location>
        <position position="110"/>
    </location>
</feature>
<comment type="caution">
    <text evidence="1">The sequence shown here is derived from an EMBL/GenBank/DDBJ whole genome shotgun (WGS) entry which is preliminary data.</text>
</comment>
<organism evidence="1 2">
    <name type="scientific">Entomophthora muscae</name>
    <dbReference type="NCBI Taxonomy" id="34485"/>
    <lineage>
        <taxon>Eukaryota</taxon>
        <taxon>Fungi</taxon>
        <taxon>Fungi incertae sedis</taxon>
        <taxon>Zoopagomycota</taxon>
        <taxon>Entomophthoromycotina</taxon>
        <taxon>Entomophthoromycetes</taxon>
        <taxon>Entomophthorales</taxon>
        <taxon>Entomophthoraceae</taxon>
        <taxon>Entomophthora</taxon>
    </lineage>
</organism>
<proteinExistence type="predicted"/>
<name>A0ACC2S2W6_9FUNG</name>
<reference evidence="1" key="1">
    <citation type="submission" date="2022-04" db="EMBL/GenBank/DDBJ databases">
        <title>Genome of the entomopathogenic fungus Entomophthora muscae.</title>
        <authorList>
            <person name="Elya C."/>
            <person name="Lovett B.R."/>
            <person name="Lee E."/>
            <person name="Macias A.M."/>
            <person name="Hajek A.E."/>
            <person name="De Bivort B.L."/>
            <person name="Kasson M.T."/>
            <person name="De Fine Licht H.H."/>
            <person name="Stajich J.E."/>
        </authorList>
    </citation>
    <scope>NUCLEOTIDE SEQUENCE</scope>
    <source>
        <strain evidence="1">Berkeley</strain>
    </source>
</reference>
<dbReference type="Proteomes" id="UP001165960">
    <property type="component" value="Unassembled WGS sequence"/>
</dbReference>
<sequence length="110" mass="11627">MPLPSEDPLVLVSEEGFGTPGLTPKCASWLLSRMFLMGLDSYTPGIYCVLSMDTPLSGHASPVLDGVLVDSPSRMGSKLRSCPLSAHKACCSYLSQEGLAKYGVVGIFDA</sequence>
<gene>
    <name evidence="1" type="ORF">DSO57_1030144</name>
</gene>
<evidence type="ECO:0000313" key="2">
    <source>
        <dbReference type="Proteomes" id="UP001165960"/>
    </source>
</evidence>